<gene>
    <name evidence="1" type="ORF">ACHAWO_009338</name>
</gene>
<organism evidence="1 2">
    <name type="scientific">Cyclotella atomus</name>
    <dbReference type="NCBI Taxonomy" id="382360"/>
    <lineage>
        <taxon>Eukaryota</taxon>
        <taxon>Sar</taxon>
        <taxon>Stramenopiles</taxon>
        <taxon>Ochrophyta</taxon>
        <taxon>Bacillariophyta</taxon>
        <taxon>Coscinodiscophyceae</taxon>
        <taxon>Thalassiosirophycidae</taxon>
        <taxon>Stephanodiscales</taxon>
        <taxon>Stephanodiscaceae</taxon>
        <taxon>Cyclotella</taxon>
    </lineage>
</organism>
<proteinExistence type="predicted"/>
<dbReference type="AlphaFoldDB" id="A0ABD3P511"/>
<comment type="caution">
    <text evidence="1">The sequence shown here is derived from an EMBL/GenBank/DDBJ whole genome shotgun (WGS) entry which is preliminary data.</text>
</comment>
<keyword evidence="2" id="KW-1185">Reference proteome</keyword>
<accession>A0ABD3P511</accession>
<dbReference type="Proteomes" id="UP001530400">
    <property type="component" value="Unassembled WGS sequence"/>
</dbReference>
<protein>
    <submittedName>
        <fullName evidence="1">Uncharacterized protein</fullName>
    </submittedName>
</protein>
<dbReference type="EMBL" id="JALLPJ020000779">
    <property type="protein sequence ID" value="KAL3783147.1"/>
    <property type="molecule type" value="Genomic_DNA"/>
</dbReference>
<name>A0ABD3P511_9STRA</name>
<evidence type="ECO:0000313" key="1">
    <source>
        <dbReference type="EMBL" id="KAL3783147.1"/>
    </source>
</evidence>
<sequence>MPHCHTTPHHDQYSPSNNYHLPNNLIHQRTAPWYHRILLWMIP</sequence>
<evidence type="ECO:0000313" key="2">
    <source>
        <dbReference type="Proteomes" id="UP001530400"/>
    </source>
</evidence>
<reference evidence="1 2" key="1">
    <citation type="submission" date="2024-10" db="EMBL/GenBank/DDBJ databases">
        <title>Updated reference genomes for cyclostephanoid diatoms.</title>
        <authorList>
            <person name="Roberts W.R."/>
            <person name="Alverson A.J."/>
        </authorList>
    </citation>
    <scope>NUCLEOTIDE SEQUENCE [LARGE SCALE GENOMIC DNA]</scope>
    <source>
        <strain evidence="1 2">AJA010-31</strain>
    </source>
</reference>